<keyword evidence="2" id="KW-1185">Reference proteome</keyword>
<reference evidence="1 2" key="1">
    <citation type="submission" date="2023-03" db="EMBL/GenBank/DDBJ databases">
        <authorList>
            <person name="Kaur S."/>
            <person name="Espinosa-Saiz D."/>
            <person name="Velazquez E."/>
            <person name="Menendez E."/>
            <person name="diCenzo G.C."/>
        </authorList>
    </citation>
    <scope>NUCLEOTIDE SEQUENCE [LARGE SCALE GENOMIC DNA]</scope>
    <source>
        <strain evidence="1 2">LMG 27395</strain>
    </source>
</reference>
<name>A0ABY8D6R1_9HYPH</name>
<proteinExistence type="predicted"/>
<dbReference type="Proteomes" id="UP001235547">
    <property type="component" value="Chromosome 1"/>
</dbReference>
<gene>
    <name evidence="1" type="ORF">PYH38_003637</name>
</gene>
<sequence>MDMMAMAYMFDLLSKNRPWDEAFEPRPPSRTERLATRLLSTVIRKRRPVETCRDYESTRTASCEGGIK</sequence>
<evidence type="ECO:0000313" key="1">
    <source>
        <dbReference type="EMBL" id="WEX84733.1"/>
    </source>
</evidence>
<dbReference type="EMBL" id="CP120371">
    <property type="protein sequence ID" value="WEX84733.1"/>
    <property type="molecule type" value="Genomic_DNA"/>
</dbReference>
<protein>
    <submittedName>
        <fullName evidence="1">Uncharacterized protein</fullName>
    </submittedName>
</protein>
<accession>A0ABY8D6R1</accession>
<dbReference type="RefSeq" id="WP_280735651.1">
    <property type="nucleotide sequence ID" value="NZ_CP120368.1"/>
</dbReference>
<evidence type="ECO:0000313" key="2">
    <source>
        <dbReference type="Proteomes" id="UP001235547"/>
    </source>
</evidence>
<organism evidence="1 2">
    <name type="scientific">Sinorhizobium numidicum</name>
    <dbReference type="NCBI Taxonomy" id="680248"/>
    <lineage>
        <taxon>Bacteria</taxon>
        <taxon>Pseudomonadati</taxon>
        <taxon>Pseudomonadota</taxon>
        <taxon>Alphaproteobacteria</taxon>
        <taxon>Hyphomicrobiales</taxon>
        <taxon>Rhizobiaceae</taxon>
        <taxon>Sinorhizobium/Ensifer group</taxon>
        <taxon>Sinorhizobium</taxon>
    </lineage>
</organism>